<feature type="compositionally biased region" description="Basic and acidic residues" evidence="1">
    <location>
        <begin position="42"/>
        <end position="59"/>
    </location>
</feature>
<evidence type="ECO:0000313" key="3">
    <source>
        <dbReference type="EMBL" id="SHJ47071.1"/>
    </source>
</evidence>
<feature type="chain" id="PRO_5012048084" evidence="2">
    <location>
        <begin position="27"/>
        <end position="59"/>
    </location>
</feature>
<dbReference type="AlphaFoldDB" id="A0A1M6JK02"/>
<protein>
    <submittedName>
        <fullName evidence="3">Uncharacterized protein</fullName>
    </submittedName>
</protein>
<feature type="region of interest" description="Disordered" evidence="1">
    <location>
        <begin position="26"/>
        <end position="59"/>
    </location>
</feature>
<proteinExistence type="predicted"/>
<dbReference type="RefSeq" id="WP_073379442.1">
    <property type="nucleotide sequence ID" value="NZ_FQZK01000006.1"/>
</dbReference>
<reference evidence="3 4" key="1">
    <citation type="submission" date="2016-11" db="EMBL/GenBank/DDBJ databases">
        <authorList>
            <person name="Jaros S."/>
            <person name="Januszkiewicz K."/>
            <person name="Wedrychowicz H."/>
        </authorList>
    </citation>
    <scope>NUCLEOTIDE SEQUENCE [LARGE SCALE GENOMIC DNA]</scope>
    <source>
        <strain evidence="3 4">CGMCC 4.5723</strain>
    </source>
</reference>
<name>A0A1M6JK02_9ACTN</name>
<dbReference type="Proteomes" id="UP000184452">
    <property type="component" value="Unassembled WGS sequence"/>
</dbReference>
<keyword evidence="4" id="KW-1185">Reference proteome</keyword>
<sequence length="59" mass="5958">MRIRRTTAAVAVAAALAVSVASPAVAGPGEGAVPVTDPAQPCDDKEKACSGHWLREDDA</sequence>
<evidence type="ECO:0000256" key="1">
    <source>
        <dbReference type="SAM" id="MobiDB-lite"/>
    </source>
</evidence>
<accession>A0A1M6JK02</accession>
<evidence type="ECO:0000256" key="2">
    <source>
        <dbReference type="SAM" id="SignalP"/>
    </source>
</evidence>
<evidence type="ECO:0000313" key="4">
    <source>
        <dbReference type="Proteomes" id="UP000184452"/>
    </source>
</evidence>
<keyword evidence="2" id="KW-0732">Signal</keyword>
<organism evidence="3 4">
    <name type="scientific">Nocardiopsis flavescens</name>
    <dbReference type="NCBI Taxonomy" id="758803"/>
    <lineage>
        <taxon>Bacteria</taxon>
        <taxon>Bacillati</taxon>
        <taxon>Actinomycetota</taxon>
        <taxon>Actinomycetes</taxon>
        <taxon>Streptosporangiales</taxon>
        <taxon>Nocardiopsidaceae</taxon>
        <taxon>Nocardiopsis</taxon>
    </lineage>
</organism>
<feature type="signal peptide" evidence="2">
    <location>
        <begin position="1"/>
        <end position="26"/>
    </location>
</feature>
<dbReference type="EMBL" id="FQZK01000006">
    <property type="protein sequence ID" value="SHJ47071.1"/>
    <property type="molecule type" value="Genomic_DNA"/>
</dbReference>
<gene>
    <name evidence="3" type="ORF">SAMN05421803_106168</name>
</gene>